<accession>A0A963YQJ5</accession>
<name>A0A963YQJ5_9PROT</name>
<comment type="caution">
    <text evidence="2">The sequence shown here is derived from an EMBL/GenBank/DDBJ whole genome shotgun (WGS) entry which is preliminary data.</text>
</comment>
<evidence type="ECO:0000313" key="3">
    <source>
        <dbReference type="Proteomes" id="UP000708298"/>
    </source>
</evidence>
<dbReference type="GO" id="GO:0008289">
    <property type="term" value="F:lipid binding"/>
    <property type="evidence" value="ECO:0007669"/>
    <property type="project" value="InterPro"/>
</dbReference>
<dbReference type="Gene3D" id="1.10.357.10">
    <property type="entry name" value="Tetracycline Repressor, domain 2"/>
    <property type="match status" value="1"/>
</dbReference>
<dbReference type="InterPro" id="IPR012762">
    <property type="entry name" value="Ubiq_biosynth_COQ9"/>
</dbReference>
<dbReference type="NCBIfam" id="TIGR02396">
    <property type="entry name" value="diverge_rpsU"/>
    <property type="match status" value="1"/>
</dbReference>
<dbReference type="EMBL" id="JAESVB010000003">
    <property type="protein sequence ID" value="MCB8875107.1"/>
    <property type="molecule type" value="Genomic_DNA"/>
</dbReference>
<keyword evidence="3" id="KW-1185">Reference proteome</keyword>
<reference evidence="2" key="1">
    <citation type="journal article" date="2021" name="Microorganisms">
        <title>Acidisoma silvae sp. nov. and Acidisomacellulosilytica sp. nov., Two Acidophilic Bacteria Isolated from Decaying Wood, Hydrolyzing Cellulose and Producing Poly-3-hydroxybutyrate.</title>
        <authorList>
            <person name="Mieszkin S."/>
            <person name="Pouder E."/>
            <person name="Uroz S."/>
            <person name="Simon-Colin C."/>
            <person name="Alain K."/>
        </authorList>
    </citation>
    <scope>NUCLEOTIDE SEQUENCE</scope>
    <source>
        <strain evidence="2">HW T2.11</strain>
    </source>
</reference>
<dbReference type="AlphaFoldDB" id="A0A963YQJ5"/>
<proteinExistence type="predicted"/>
<dbReference type="Pfam" id="PF08511">
    <property type="entry name" value="COQ9"/>
    <property type="match status" value="1"/>
</dbReference>
<dbReference type="GO" id="GO:0006744">
    <property type="term" value="P:ubiquinone biosynthetic process"/>
    <property type="evidence" value="ECO:0007669"/>
    <property type="project" value="InterPro"/>
</dbReference>
<protein>
    <submittedName>
        <fullName evidence="2">COQ9 family protein</fullName>
    </submittedName>
</protein>
<reference evidence="2" key="2">
    <citation type="submission" date="2021-01" db="EMBL/GenBank/DDBJ databases">
        <authorList>
            <person name="Mieszkin S."/>
            <person name="Pouder E."/>
            <person name="Alain K."/>
        </authorList>
    </citation>
    <scope>NUCLEOTIDE SEQUENCE</scope>
    <source>
        <strain evidence="2">HW T2.11</strain>
    </source>
</reference>
<sequence>MIETPDLLLNDEDLATLGIMLPQVPFHGWTRRALVAGLRDAGRDAAEAEWRFAGGAPAMIALFFARALSRAVTAAGPQVGSEIRLSKRVRAIVASLLQELGPDKDALRRAITWLALPLNAGRTAAIVSRLVNGIWAAAGDQSMDASRHTKRATLAAILVPTLLFFLSDMDFDNEPTLAFFDRRLQGVGRIGRLRARMKSGCDGAIGRRARFPRRAAA</sequence>
<feature type="domain" description="COQ9 C-terminal" evidence="1">
    <location>
        <begin position="124"/>
        <end position="190"/>
    </location>
</feature>
<dbReference type="RefSeq" id="WP_227320783.1">
    <property type="nucleotide sequence ID" value="NZ_JAESVB010000003.1"/>
</dbReference>
<gene>
    <name evidence="2" type="ORF">ASILVAE211_07935</name>
</gene>
<evidence type="ECO:0000259" key="1">
    <source>
        <dbReference type="Pfam" id="PF08511"/>
    </source>
</evidence>
<dbReference type="InterPro" id="IPR013718">
    <property type="entry name" value="COQ9_C"/>
</dbReference>
<organism evidence="2 3">
    <name type="scientific">Acidisoma silvae</name>
    <dbReference type="NCBI Taxonomy" id="2802396"/>
    <lineage>
        <taxon>Bacteria</taxon>
        <taxon>Pseudomonadati</taxon>
        <taxon>Pseudomonadota</taxon>
        <taxon>Alphaproteobacteria</taxon>
        <taxon>Acetobacterales</taxon>
        <taxon>Acidocellaceae</taxon>
        <taxon>Acidisoma</taxon>
    </lineage>
</organism>
<dbReference type="Proteomes" id="UP000708298">
    <property type="component" value="Unassembled WGS sequence"/>
</dbReference>
<evidence type="ECO:0000313" key="2">
    <source>
        <dbReference type="EMBL" id="MCB8875107.1"/>
    </source>
</evidence>